<dbReference type="PIRSF" id="PIRSF006493">
    <property type="entry name" value="Prok_Ku"/>
    <property type="match status" value="1"/>
</dbReference>
<keyword evidence="1 2" id="KW-0238">DNA-binding</keyword>
<name>A0A1G8IJH5_9HYPH</name>
<dbReference type="NCBIfam" id="TIGR02772">
    <property type="entry name" value="Ku_bact"/>
    <property type="match status" value="1"/>
</dbReference>
<dbReference type="SMART" id="SM00559">
    <property type="entry name" value="Ku78"/>
    <property type="match status" value="1"/>
</dbReference>
<comment type="subunit">
    <text evidence="2">Homodimer. Interacts with LigD.</text>
</comment>
<dbReference type="PANTHER" id="PTHR41251:SF1">
    <property type="entry name" value="NON-HOMOLOGOUS END JOINING PROTEIN KU"/>
    <property type="match status" value="1"/>
</dbReference>
<keyword evidence="2" id="KW-0233">DNA recombination</keyword>
<dbReference type="GO" id="GO:0006310">
    <property type="term" value="P:DNA recombination"/>
    <property type="evidence" value="ECO:0007669"/>
    <property type="project" value="UniProtKB-KW"/>
</dbReference>
<evidence type="ECO:0000259" key="4">
    <source>
        <dbReference type="SMART" id="SM00559"/>
    </source>
</evidence>
<dbReference type="GO" id="GO:0006303">
    <property type="term" value="P:double-strand break repair via nonhomologous end joining"/>
    <property type="evidence" value="ECO:0007669"/>
    <property type="project" value="UniProtKB-UniRule"/>
</dbReference>
<dbReference type="CDD" id="cd00789">
    <property type="entry name" value="KU_like"/>
    <property type="match status" value="1"/>
</dbReference>
<reference evidence="6" key="1">
    <citation type="submission" date="2016-10" db="EMBL/GenBank/DDBJ databases">
        <authorList>
            <person name="Varghese N."/>
            <person name="Submissions S."/>
        </authorList>
    </citation>
    <scope>NUCLEOTIDE SEQUENCE [LARGE SCALE GENOMIC DNA]</scope>
    <source>
        <strain evidence="6">CGMCC 1.11022</strain>
    </source>
</reference>
<dbReference type="PANTHER" id="PTHR41251">
    <property type="entry name" value="NON-HOMOLOGOUS END JOINING PROTEIN KU"/>
    <property type="match status" value="1"/>
</dbReference>
<dbReference type="Pfam" id="PF02735">
    <property type="entry name" value="Ku"/>
    <property type="match status" value="1"/>
</dbReference>
<proteinExistence type="inferred from homology"/>
<keyword evidence="6" id="KW-1185">Reference proteome</keyword>
<dbReference type="InterPro" id="IPR009187">
    <property type="entry name" value="Prok_Ku"/>
</dbReference>
<organism evidence="5 6">
    <name type="scientific">Mesorhizobium muleiense</name>
    <dbReference type="NCBI Taxonomy" id="1004279"/>
    <lineage>
        <taxon>Bacteria</taxon>
        <taxon>Pseudomonadati</taxon>
        <taxon>Pseudomonadota</taxon>
        <taxon>Alphaproteobacteria</taxon>
        <taxon>Hyphomicrobiales</taxon>
        <taxon>Phyllobacteriaceae</taxon>
        <taxon>Mesorhizobium</taxon>
    </lineage>
</organism>
<evidence type="ECO:0000256" key="2">
    <source>
        <dbReference type="HAMAP-Rule" id="MF_01875"/>
    </source>
</evidence>
<evidence type="ECO:0000313" key="6">
    <source>
        <dbReference type="Proteomes" id="UP000198894"/>
    </source>
</evidence>
<dbReference type="RefSeq" id="WP_091590284.1">
    <property type="nucleotide sequence ID" value="NZ_FNEE01000001.1"/>
</dbReference>
<comment type="similarity">
    <text evidence="2">Belongs to the prokaryotic Ku family.</text>
</comment>
<gene>
    <name evidence="2" type="primary">ku</name>
    <name evidence="5" type="ORF">SAMN05428953_101395</name>
</gene>
<dbReference type="HAMAP" id="MF_01875">
    <property type="entry name" value="Prokaryotic_Ku"/>
    <property type="match status" value="1"/>
</dbReference>
<comment type="function">
    <text evidence="2">With LigD forms a non-homologous end joining (NHEJ) DNA repair enzyme, which repairs dsDNA breaks with reduced fidelity. Binds linear dsDNA with 5'- and 3'- overhangs but not closed circular dsDNA nor ssDNA. Recruits and stimulates the ligase activity of LigD.</text>
</comment>
<feature type="compositionally biased region" description="Basic residues" evidence="3">
    <location>
        <begin position="267"/>
        <end position="289"/>
    </location>
</feature>
<dbReference type="AlphaFoldDB" id="A0A1G8IJH5"/>
<evidence type="ECO:0000256" key="3">
    <source>
        <dbReference type="SAM" id="MobiDB-lite"/>
    </source>
</evidence>
<keyword evidence="2" id="KW-0234">DNA repair</keyword>
<keyword evidence="2" id="KW-0227">DNA damage</keyword>
<sequence length="289" mass="31946">MAPRANWKGFLKIGELSCPVALYTAASTSERIAFHTINRATAHRVHRAFVDSDSGKPVEKDDQVKGYEIGSGEYVMLEPDEVAAAVPESDKTLSVSAFIGCSDVDDVYFDKPYYLAPSDKHAEEAFGLIREGMRRKKVAAIAQTVLFRRVRTLLVRAYDEGLVATTLNFDYEVRSAEEAFDNIPDLKIEGEMLELAEHIIKTKKGKFDPTKFDDRYEAALAELVKAKLEGKKIAVPKPAKRERVVDLIDALRQSAGVGGKQPSTRKPAAKSKPARHAKAKQTAPRRKAG</sequence>
<feature type="region of interest" description="Disordered" evidence="3">
    <location>
        <begin position="254"/>
        <end position="289"/>
    </location>
</feature>
<dbReference type="EMBL" id="FNEE01000001">
    <property type="protein sequence ID" value="SDI18982.1"/>
    <property type="molecule type" value="Genomic_DNA"/>
</dbReference>
<evidence type="ECO:0000256" key="1">
    <source>
        <dbReference type="ARBA" id="ARBA00023125"/>
    </source>
</evidence>
<dbReference type="InterPro" id="IPR016194">
    <property type="entry name" value="SPOC-like_C_dom_sf"/>
</dbReference>
<dbReference type="GO" id="GO:0003690">
    <property type="term" value="F:double-stranded DNA binding"/>
    <property type="evidence" value="ECO:0007669"/>
    <property type="project" value="UniProtKB-UniRule"/>
</dbReference>
<evidence type="ECO:0000313" key="5">
    <source>
        <dbReference type="EMBL" id="SDI18982.1"/>
    </source>
</evidence>
<dbReference type="Proteomes" id="UP000198894">
    <property type="component" value="Unassembled WGS sequence"/>
</dbReference>
<protein>
    <recommendedName>
        <fullName evidence="2">Non-homologous end joining protein Ku</fullName>
    </recommendedName>
</protein>
<dbReference type="SUPFAM" id="SSF100939">
    <property type="entry name" value="SPOC domain-like"/>
    <property type="match status" value="1"/>
</dbReference>
<feature type="domain" description="Ku" evidence="4">
    <location>
        <begin position="55"/>
        <end position="185"/>
    </location>
</feature>
<dbReference type="InterPro" id="IPR006164">
    <property type="entry name" value="DNA_bd_Ku70/Ku80"/>
</dbReference>
<accession>A0A1G8IJH5</accession>
<dbReference type="Gene3D" id="2.40.290.10">
    <property type="match status" value="1"/>
</dbReference>